<accession>A0A6C0K0X3</accession>
<evidence type="ECO:0000256" key="1">
    <source>
        <dbReference type="SAM" id="Phobius"/>
    </source>
</evidence>
<reference evidence="2" key="1">
    <citation type="journal article" date="2020" name="Nature">
        <title>Giant virus diversity and host interactions through global metagenomics.</title>
        <authorList>
            <person name="Schulz F."/>
            <person name="Roux S."/>
            <person name="Paez-Espino D."/>
            <person name="Jungbluth S."/>
            <person name="Walsh D.A."/>
            <person name="Denef V.J."/>
            <person name="McMahon K.D."/>
            <person name="Konstantinidis K.T."/>
            <person name="Eloe-Fadrosh E.A."/>
            <person name="Kyrpides N.C."/>
            <person name="Woyke T."/>
        </authorList>
    </citation>
    <scope>NUCLEOTIDE SEQUENCE</scope>
    <source>
        <strain evidence="2">GVMAG-S-1101164-105</strain>
    </source>
</reference>
<feature type="transmembrane region" description="Helical" evidence="1">
    <location>
        <begin position="30"/>
        <end position="47"/>
    </location>
</feature>
<sequence>MPSHETLRIRTPPPDDEEPTIIYVNSHNNIVFMLLLAITLHTTAYVVTSNEMFLWLSVLFGCLGLLMILLTYKKRHSKEDYDSAV</sequence>
<keyword evidence="1" id="KW-0812">Transmembrane</keyword>
<name>A0A6C0K0X3_9ZZZZ</name>
<dbReference type="AlphaFoldDB" id="A0A6C0K0X3"/>
<keyword evidence="1" id="KW-1133">Transmembrane helix</keyword>
<keyword evidence="1" id="KW-0472">Membrane</keyword>
<dbReference type="EMBL" id="MN740743">
    <property type="protein sequence ID" value="QHU09704.1"/>
    <property type="molecule type" value="Genomic_DNA"/>
</dbReference>
<organism evidence="2">
    <name type="scientific">viral metagenome</name>
    <dbReference type="NCBI Taxonomy" id="1070528"/>
    <lineage>
        <taxon>unclassified sequences</taxon>
        <taxon>metagenomes</taxon>
        <taxon>organismal metagenomes</taxon>
    </lineage>
</organism>
<proteinExistence type="predicted"/>
<evidence type="ECO:0000313" key="2">
    <source>
        <dbReference type="EMBL" id="QHU09704.1"/>
    </source>
</evidence>
<protein>
    <submittedName>
        <fullName evidence="2">Uncharacterized protein</fullName>
    </submittedName>
</protein>
<feature type="transmembrane region" description="Helical" evidence="1">
    <location>
        <begin position="53"/>
        <end position="72"/>
    </location>
</feature>